<proteinExistence type="predicted"/>
<dbReference type="PANTHER" id="PTHR46889">
    <property type="entry name" value="TRANSPOSASE INSF FOR INSERTION SEQUENCE IS3B-RELATED"/>
    <property type="match status" value="1"/>
</dbReference>
<protein>
    <recommendedName>
        <fullName evidence="3">Integrase catalytic domain-containing protein</fullName>
    </recommendedName>
</protein>
<evidence type="ECO:0000313" key="2">
    <source>
        <dbReference type="Proteomes" id="UP001164959"/>
    </source>
</evidence>
<dbReference type="Proteomes" id="UP001164959">
    <property type="component" value="Chromosome"/>
</dbReference>
<dbReference type="PANTHER" id="PTHR46889:SF4">
    <property type="entry name" value="TRANSPOSASE INSO FOR INSERTION SEQUENCE ELEMENT IS911B-RELATED"/>
    <property type="match status" value="1"/>
</dbReference>
<reference evidence="1" key="1">
    <citation type="submission" date="2022-11" db="EMBL/GenBank/DDBJ databases">
        <title>Identification and genomic analyses of a novel endophytic actinobacterium Streptomyces endophytica sp. nov. with potential for biocontrol of Yam anthracnose.</title>
        <authorList>
            <person name="Huang X."/>
        </authorList>
    </citation>
    <scope>NUCLEOTIDE SEQUENCE</scope>
    <source>
        <strain evidence="1">HNM0140</strain>
    </source>
</reference>
<name>A0ABY6PH81_9ACTN</name>
<gene>
    <name evidence="1" type="ORF">OJ254_26425</name>
</gene>
<sequence length="114" mass="12430">MDIYSRLIAGWQLATLMLTGLPLDAFEMGLWRRGIKKGSGRIHHSDHGSQYVSIRHGDRLLEAGATASVGSVADSYDNVMTDALNGSFKPELIEHQGSVETLVRSNRLSSSCGR</sequence>
<evidence type="ECO:0008006" key="3">
    <source>
        <dbReference type="Google" id="ProtNLM"/>
    </source>
</evidence>
<accession>A0ABY6PH81</accession>
<dbReference type="InterPro" id="IPR050900">
    <property type="entry name" value="Transposase_IS3/IS150/IS904"/>
</dbReference>
<evidence type="ECO:0000313" key="1">
    <source>
        <dbReference type="EMBL" id="UZJ33171.1"/>
    </source>
</evidence>
<dbReference type="InterPro" id="IPR012337">
    <property type="entry name" value="RNaseH-like_sf"/>
</dbReference>
<dbReference type="EMBL" id="CP110636">
    <property type="protein sequence ID" value="UZJ33171.1"/>
    <property type="molecule type" value="Genomic_DNA"/>
</dbReference>
<dbReference type="SUPFAM" id="SSF53098">
    <property type="entry name" value="Ribonuclease H-like"/>
    <property type="match status" value="1"/>
</dbReference>
<organism evidence="1 2">
    <name type="scientific">Streptomyces endophytica</name>
    <dbReference type="NCBI Taxonomy" id="2991496"/>
    <lineage>
        <taxon>Bacteria</taxon>
        <taxon>Bacillati</taxon>
        <taxon>Actinomycetota</taxon>
        <taxon>Actinomycetes</taxon>
        <taxon>Kitasatosporales</taxon>
        <taxon>Streptomycetaceae</taxon>
        <taxon>Streptomyces</taxon>
    </lineage>
</organism>
<keyword evidence="2" id="KW-1185">Reference proteome</keyword>